<evidence type="ECO:0000313" key="4">
    <source>
        <dbReference type="EMBL" id="KAF6000948.1"/>
    </source>
</evidence>
<dbReference type="InterPro" id="IPR003682">
    <property type="entry name" value="rRNA_ssu_MeTfrase_G"/>
</dbReference>
<evidence type="ECO:0000313" key="5">
    <source>
        <dbReference type="Proteomes" id="UP000530660"/>
    </source>
</evidence>
<dbReference type="GO" id="GO:0070043">
    <property type="term" value="F:rRNA (guanine-N7-)-methyltransferase activity"/>
    <property type="evidence" value="ECO:0007669"/>
    <property type="project" value="TreeGrafter"/>
</dbReference>
<dbReference type="InterPro" id="IPR029063">
    <property type="entry name" value="SAM-dependent_MTases_sf"/>
</dbReference>
<proteinExistence type="inferred from homology"/>
<dbReference type="Pfam" id="PF02527">
    <property type="entry name" value="GidB"/>
    <property type="match status" value="1"/>
</dbReference>
<dbReference type="EMBL" id="VWRR01000017">
    <property type="protein sequence ID" value="KAF6000948.1"/>
    <property type="molecule type" value="Genomic_DNA"/>
</dbReference>
<dbReference type="GO" id="GO:0005829">
    <property type="term" value="C:cytosol"/>
    <property type="evidence" value="ECO:0007669"/>
    <property type="project" value="TreeGrafter"/>
</dbReference>
<keyword evidence="5" id="KW-1185">Reference proteome</keyword>
<keyword evidence="3" id="KW-0808">Transferase</keyword>
<organism evidence="4 5">
    <name type="scientific">Cyanidiococcus yangmingshanensis</name>
    <dbReference type="NCBI Taxonomy" id="2690220"/>
    <lineage>
        <taxon>Eukaryota</taxon>
        <taxon>Rhodophyta</taxon>
        <taxon>Bangiophyceae</taxon>
        <taxon>Cyanidiales</taxon>
        <taxon>Cyanidiaceae</taxon>
        <taxon>Cyanidiococcus</taxon>
    </lineage>
</organism>
<dbReference type="PANTHER" id="PTHR31760">
    <property type="entry name" value="S-ADENOSYL-L-METHIONINE-DEPENDENT METHYLTRANSFERASES SUPERFAMILY PROTEIN"/>
    <property type="match status" value="1"/>
</dbReference>
<keyword evidence="1" id="KW-0963">Cytoplasm</keyword>
<protein>
    <recommendedName>
        <fullName evidence="6">Ribosomal RNA small subunit methyltransferase G</fullName>
    </recommendedName>
</protein>
<dbReference type="HAMAP" id="MF_00074">
    <property type="entry name" value="16SrRNA_methyltr_G"/>
    <property type="match status" value="1"/>
</dbReference>
<sequence>MHSRRILFQAKELKTRSFEGRLSCRSAHRLGTRSCLQSQSGGQRLWSAGVSTLLVLDRRPHVVMNSHQRQPLHWVASPRLCFLAWEGVPGLYKNSLRLRLRSTVADTRIAPGSRHQHFARSGRATSPTSVRLVQRAAWLCQTAGSASEQTVETISKRDALLERCHQARQLSEHQKRLFHKLCDLLLERNQQVNLTAIRTVSDVYEKHFGDSLRLIDVIDQLPIHAEQHESTRDKDAGLRLLDLGSGCGFPGLALAIARPSWQLVLLDSTRKKCDWLREARSALQLSNVVVEWDRAELAGHRPEMRECFDLVVARAVARLPVLAELALPFVRVGGFFLAPKEYIGRELPSSGAEWSELASAMHAIKLNGGLYERTVPMAPSLVQGDQTPAVLSRSRVVVLVRKQNKTPKAYPRAPGRPQAKPL</sequence>
<dbReference type="AlphaFoldDB" id="A0A7J7ID40"/>
<dbReference type="Gene3D" id="3.40.50.150">
    <property type="entry name" value="Vaccinia Virus protein VP39"/>
    <property type="match status" value="1"/>
</dbReference>
<name>A0A7J7ID40_9RHOD</name>
<keyword evidence="2" id="KW-0698">rRNA processing</keyword>
<dbReference type="NCBIfam" id="TIGR00138">
    <property type="entry name" value="rsmG_gidB"/>
    <property type="match status" value="1"/>
</dbReference>
<evidence type="ECO:0000256" key="3">
    <source>
        <dbReference type="ARBA" id="ARBA00022679"/>
    </source>
</evidence>
<evidence type="ECO:0008006" key="6">
    <source>
        <dbReference type="Google" id="ProtNLM"/>
    </source>
</evidence>
<dbReference type="Proteomes" id="UP000530660">
    <property type="component" value="Unassembled WGS sequence"/>
</dbReference>
<accession>A0A7J7ID40</accession>
<gene>
    <name evidence="4" type="ORF">F1559_003385</name>
</gene>
<comment type="caution">
    <text evidence="4">The sequence shown here is derived from an EMBL/GenBank/DDBJ whole genome shotgun (WGS) entry which is preliminary data.</text>
</comment>
<evidence type="ECO:0000256" key="2">
    <source>
        <dbReference type="ARBA" id="ARBA00022552"/>
    </source>
</evidence>
<reference evidence="4 5" key="1">
    <citation type="journal article" date="2020" name="J. Phycol.">
        <title>Comparative genome analysis reveals Cyanidiococcus gen. nov., a new extremophilic red algal genus sister to Cyanidioschyzon (Cyanidioschyzonaceae, Rhodophyta).</title>
        <authorList>
            <person name="Liu S.-L."/>
            <person name="Chiang Y.-R."/>
            <person name="Yoon H.S."/>
            <person name="Fu H.-Y."/>
        </authorList>
    </citation>
    <scope>NUCLEOTIDE SEQUENCE [LARGE SCALE GENOMIC DNA]</scope>
    <source>
        <strain evidence="4 5">THAL066</strain>
    </source>
</reference>
<evidence type="ECO:0000256" key="1">
    <source>
        <dbReference type="ARBA" id="ARBA00022490"/>
    </source>
</evidence>
<dbReference type="PANTHER" id="PTHR31760:SF0">
    <property type="entry name" value="S-ADENOSYL-L-METHIONINE-DEPENDENT METHYLTRANSFERASES SUPERFAMILY PROTEIN"/>
    <property type="match status" value="1"/>
</dbReference>
<dbReference type="SUPFAM" id="SSF53335">
    <property type="entry name" value="S-adenosyl-L-methionine-dependent methyltransferases"/>
    <property type="match status" value="1"/>
</dbReference>
<dbReference type="OrthoDB" id="5669at2759"/>